<reference evidence="6 7" key="1">
    <citation type="submission" date="2020-08" db="EMBL/GenBank/DDBJ databases">
        <title>Genomic Encyclopedia of Type Strains, Phase IV (KMG-IV): sequencing the most valuable type-strain genomes for metagenomic binning, comparative biology and taxonomic classification.</title>
        <authorList>
            <person name="Goeker M."/>
        </authorList>
    </citation>
    <scope>NUCLEOTIDE SEQUENCE [LARGE SCALE GENOMIC DNA]</scope>
    <source>
        <strain evidence="6 7">DSM 11805</strain>
    </source>
</reference>
<accession>A0A841RPS2</accession>
<dbReference type="CDD" id="cd12215">
    <property type="entry name" value="ChiC_BD"/>
    <property type="match status" value="2"/>
</dbReference>
<keyword evidence="3" id="KW-0119">Carbohydrate metabolism</keyword>
<dbReference type="Pfam" id="PF02839">
    <property type="entry name" value="CBM_5_12"/>
    <property type="match status" value="2"/>
</dbReference>
<dbReference type="GO" id="GO:0000272">
    <property type="term" value="P:polysaccharide catabolic process"/>
    <property type="evidence" value="ECO:0007669"/>
    <property type="project" value="UniProtKB-KW"/>
</dbReference>
<dbReference type="InterPro" id="IPR003610">
    <property type="entry name" value="CBM5/12"/>
</dbReference>
<protein>
    <submittedName>
        <fullName evidence="6">Chitin-binding protein</fullName>
    </submittedName>
</protein>
<dbReference type="EMBL" id="JACHON010000017">
    <property type="protein sequence ID" value="MBB6513862.1"/>
    <property type="molecule type" value="Genomic_DNA"/>
</dbReference>
<evidence type="ECO:0000256" key="1">
    <source>
        <dbReference type="ARBA" id="ARBA00022729"/>
    </source>
</evidence>
<feature type="compositionally biased region" description="Acidic residues" evidence="4">
    <location>
        <begin position="263"/>
        <end position="283"/>
    </location>
</feature>
<dbReference type="Gene3D" id="2.70.50.50">
    <property type="entry name" value="chitin-binding protein cbp21"/>
    <property type="match status" value="1"/>
</dbReference>
<dbReference type="InterPro" id="IPR036573">
    <property type="entry name" value="CBM_sf_5/12"/>
</dbReference>
<dbReference type="Gene3D" id="2.10.10.20">
    <property type="entry name" value="Carbohydrate-binding module superfamily 5/12"/>
    <property type="match status" value="2"/>
</dbReference>
<dbReference type="GO" id="GO:0004553">
    <property type="term" value="F:hydrolase activity, hydrolyzing O-glycosyl compounds"/>
    <property type="evidence" value="ECO:0007669"/>
    <property type="project" value="InterPro"/>
</dbReference>
<sequence>MTIPILDAKKVIRLSLSIAALFLVSLFFANMVSAHGYVSKPESRALLCADGVNYDCGAVVYEPQSLEGPGNFPEAGVPDGQIASAGGVFPKLDEQSADRWAKVPISSGPYAFEWTLTAAHATANWDYYITKEGWDPNDPLERSDFELFCSIDDNGKRPDFTVTHNCDIPDRSGYHVIFAYWEVYDTANAFYQVIDVTFDGEGEVPGPDPGDGEDNGDNEAPAWDANAVYLSGDKVSYNGLIYEAKWWSQNDVPGETSVWELVGEGEEEPPTETDPPEETDPPVDSDYPAWSTDTIYLGGDRVTHDGQTYEALWWTLGENPTNSNVWIQI</sequence>
<keyword evidence="1" id="KW-0732">Signal</keyword>
<organism evidence="6 7">
    <name type="scientific">Gracilibacillus halotolerans</name>
    <dbReference type="NCBI Taxonomy" id="74386"/>
    <lineage>
        <taxon>Bacteria</taxon>
        <taxon>Bacillati</taxon>
        <taxon>Bacillota</taxon>
        <taxon>Bacilli</taxon>
        <taxon>Bacillales</taxon>
        <taxon>Bacillaceae</taxon>
        <taxon>Gracilibacillus</taxon>
    </lineage>
</organism>
<evidence type="ECO:0000256" key="3">
    <source>
        <dbReference type="ARBA" id="ARBA00023326"/>
    </source>
</evidence>
<name>A0A841RPS2_9BACI</name>
<dbReference type="CDD" id="cd21177">
    <property type="entry name" value="LPMO_AA10"/>
    <property type="match status" value="1"/>
</dbReference>
<dbReference type="InterPro" id="IPR051024">
    <property type="entry name" value="GlcNAc_Chitin_IntDeg"/>
</dbReference>
<proteinExistence type="predicted"/>
<keyword evidence="3" id="KW-0624">Polysaccharide degradation</keyword>
<dbReference type="PANTHER" id="PTHR34823:SF1">
    <property type="entry name" value="CHITIN-BINDING TYPE-4 DOMAIN-CONTAINING PROTEIN"/>
    <property type="match status" value="1"/>
</dbReference>
<dbReference type="AlphaFoldDB" id="A0A841RPS2"/>
<feature type="domain" description="Chitin-binding type-3" evidence="5">
    <location>
        <begin position="287"/>
        <end position="329"/>
    </location>
</feature>
<dbReference type="SUPFAM" id="SSF81296">
    <property type="entry name" value="E set domains"/>
    <property type="match status" value="1"/>
</dbReference>
<dbReference type="PANTHER" id="PTHR34823">
    <property type="entry name" value="GLCNAC-BINDING PROTEIN A"/>
    <property type="match status" value="1"/>
</dbReference>
<dbReference type="InterPro" id="IPR004302">
    <property type="entry name" value="Cellulose/chitin-bd_N"/>
</dbReference>
<comment type="caution">
    <text evidence="6">The sequence shown here is derived from an EMBL/GenBank/DDBJ whole genome shotgun (WGS) entry which is preliminary data.</text>
</comment>
<dbReference type="Pfam" id="PF03067">
    <property type="entry name" value="LPMO_10"/>
    <property type="match status" value="1"/>
</dbReference>
<keyword evidence="7" id="KW-1185">Reference proteome</keyword>
<gene>
    <name evidence="6" type="ORF">GGQ92_002681</name>
</gene>
<feature type="region of interest" description="Disordered" evidence="4">
    <location>
        <begin position="263"/>
        <end position="287"/>
    </location>
</feature>
<dbReference type="Proteomes" id="UP000572212">
    <property type="component" value="Unassembled WGS sequence"/>
</dbReference>
<evidence type="ECO:0000256" key="2">
    <source>
        <dbReference type="ARBA" id="ARBA00022801"/>
    </source>
</evidence>
<feature type="region of interest" description="Disordered" evidence="4">
    <location>
        <begin position="200"/>
        <end position="221"/>
    </location>
</feature>
<evidence type="ECO:0000256" key="4">
    <source>
        <dbReference type="SAM" id="MobiDB-lite"/>
    </source>
</evidence>
<dbReference type="InterPro" id="IPR014756">
    <property type="entry name" value="Ig_E-set"/>
</dbReference>
<dbReference type="SMART" id="SM00495">
    <property type="entry name" value="ChtBD3"/>
    <property type="match status" value="2"/>
</dbReference>
<dbReference type="SUPFAM" id="SSF51055">
    <property type="entry name" value="Carbohydrate binding domain"/>
    <property type="match status" value="2"/>
</dbReference>
<evidence type="ECO:0000313" key="7">
    <source>
        <dbReference type="Proteomes" id="UP000572212"/>
    </source>
</evidence>
<evidence type="ECO:0000259" key="5">
    <source>
        <dbReference type="SMART" id="SM00495"/>
    </source>
</evidence>
<evidence type="ECO:0000313" key="6">
    <source>
        <dbReference type="EMBL" id="MBB6513862.1"/>
    </source>
</evidence>
<keyword evidence="2" id="KW-0378">Hydrolase</keyword>
<feature type="domain" description="Chitin-binding type-3" evidence="5">
    <location>
        <begin position="220"/>
        <end position="262"/>
    </location>
</feature>
<dbReference type="GO" id="GO:0005576">
    <property type="term" value="C:extracellular region"/>
    <property type="evidence" value="ECO:0007669"/>
    <property type="project" value="InterPro"/>
</dbReference>
<dbReference type="RefSeq" id="WP_184249793.1">
    <property type="nucleotide sequence ID" value="NZ_BAAACU010000015.1"/>
</dbReference>
<dbReference type="GO" id="GO:0030246">
    <property type="term" value="F:carbohydrate binding"/>
    <property type="evidence" value="ECO:0007669"/>
    <property type="project" value="InterPro"/>
</dbReference>